<dbReference type="GO" id="GO:0042626">
    <property type="term" value="F:ATPase-coupled transmembrane transporter activity"/>
    <property type="evidence" value="ECO:0007669"/>
    <property type="project" value="TreeGrafter"/>
</dbReference>
<dbReference type="AlphaFoldDB" id="A0A1S8TUK5"/>
<keyword evidence="2" id="KW-0067">ATP-binding</keyword>
<dbReference type="EC" id="3.6.3.-" evidence="2"/>
<dbReference type="PANTHER" id="PTHR24221:SF300">
    <property type="entry name" value="MULTIDRUG RESISTANCE-LIKE ATP-BINDING PROTEIN MDLA"/>
    <property type="match status" value="1"/>
</dbReference>
<dbReference type="Gene3D" id="3.40.50.300">
    <property type="entry name" value="P-loop containing nucleotide triphosphate hydrolases"/>
    <property type="match status" value="1"/>
</dbReference>
<evidence type="ECO:0000259" key="1">
    <source>
        <dbReference type="PROSITE" id="PS50893"/>
    </source>
</evidence>
<proteinExistence type="predicted"/>
<dbReference type="STRING" id="29367.CLPUN_10560"/>
<dbReference type="Proteomes" id="UP000190890">
    <property type="component" value="Unassembled WGS sequence"/>
</dbReference>
<keyword evidence="2" id="KW-0547">Nucleotide-binding</keyword>
<dbReference type="InterPro" id="IPR003439">
    <property type="entry name" value="ABC_transporter-like_ATP-bd"/>
</dbReference>
<dbReference type="PANTHER" id="PTHR24221">
    <property type="entry name" value="ATP-BINDING CASSETTE SUB-FAMILY B"/>
    <property type="match status" value="1"/>
</dbReference>
<dbReference type="SUPFAM" id="SSF52540">
    <property type="entry name" value="P-loop containing nucleoside triphosphate hydrolases"/>
    <property type="match status" value="1"/>
</dbReference>
<dbReference type="GO" id="GO:0016887">
    <property type="term" value="F:ATP hydrolysis activity"/>
    <property type="evidence" value="ECO:0007669"/>
    <property type="project" value="InterPro"/>
</dbReference>
<dbReference type="EMBL" id="LZZM01000063">
    <property type="protein sequence ID" value="OOM81493.1"/>
    <property type="molecule type" value="Genomic_DNA"/>
</dbReference>
<dbReference type="InterPro" id="IPR039421">
    <property type="entry name" value="Type_1_exporter"/>
</dbReference>
<sequence>MYNVQNEMIFFDGIDINDYNPKNLRDSFGFVPQDNFLFKASISDNIKFFKEIYSDEEVTDAAKNSCIFESIMDFPKKFNTILGERGVNISGGQKQRISIARALIKNPEILILDDSLSAVDTITEAQILKNIRRTRKDKTSIIVAHRISQVLDADEIIVMDNGKIAERGTHLELIEKGGLYYDIYKSQFNGEKNGFKSEIS</sequence>
<evidence type="ECO:0000313" key="3">
    <source>
        <dbReference type="Proteomes" id="UP000190890"/>
    </source>
</evidence>
<keyword evidence="2" id="KW-0378">Hydrolase</keyword>
<protein>
    <submittedName>
        <fullName evidence="2">Putative multidrug resistance ABC transporter ATP-binding/permease protein YheI</fullName>
        <ecNumber evidence="2">3.6.3.-</ecNumber>
    </submittedName>
</protein>
<dbReference type="InterPro" id="IPR017871">
    <property type="entry name" value="ABC_transporter-like_CS"/>
</dbReference>
<reference evidence="2 3" key="1">
    <citation type="submission" date="2016-05" db="EMBL/GenBank/DDBJ databases">
        <title>Microbial solvent formation.</title>
        <authorList>
            <person name="Poehlein A."/>
            <person name="Montoya Solano J.D."/>
            <person name="Flitsch S."/>
            <person name="Krabben P."/>
            <person name="Duerre P."/>
            <person name="Daniel R."/>
        </authorList>
    </citation>
    <scope>NUCLEOTIDE SEQUENCE [LARGE SCALE GENOMIC DNA]</scope>
    <source>
        <strain evidence="2 3">DSM 2619</strain>
    </source>
</reference>
<dbReference type="PROSITE" id="PS00211">
    <property type="entry name" value="ABC_TRANSPORTER_1"/>
    <property type="match status" value="1"/>
</dbReference>
<dbReference type="InterPro" id="IPR027417">
    <property type="entry name" value="P-loop_NTPase"/>
</dbReference>
<organism evidence="2 3">
    <name type="scientific">Clostridium puniceum</name>
    <dbReference type="NCBI Taxonomy" id="29367"/>
    <lineage>
        <taxon>Bacteria</taxon>
        <taxon>Bacillati</taxon>
        <taxon>Bacillota</taxon>
        <taxon>Clostridia</taxon>
        <taxon>Eubacteriales</taxon>
        <taxon>Clostridiaceae</taxon>
        <taxon>Clostridium</taxon>
    </lineage>
</organism>
<dbReference type="GO" id="GO:0005524">
    <property type="term" value="F:ATP binding"/>
    <property type="evidence" value="ECO:0007669"/>
    <property type="project" value="UniProtKB-KW"/>
</dbReference>
<dbReference type="PROSITE" id="PS50893">
    <property type="entry name" value="ABC_TRANSPORTER_2"/>
    <property type="match status" value="1"/>
</dbReference>
<keyword evidence="3" id="KW-1185">Reference proteome</keyword>
<gene>
    <name evidence="2" type="primary">yheI_1</name>
    <name evidence="2" type="ORF">CLPUN_10560</name>
</gene>
<evidence type="ECO:0000313" key="2">
    <source>
        <dbReference type="EMBL" id="OOM81493.1"/>
    </source>
</evidence>
<comment type="caution">
    <text evidence="2">The sequence shown here is derived from an EMBL/GenBank/DDBJ whole genome shotgun (WGS) entry which is preliminary data.</text>
</comment>
<feature type="domain" description="ABC transporter" evidence="1">
    <location>
        <begin position="1"/>
        <end position="186"/>
    </location>
</feature>
<accession>A0A1S8TUK5</accession>
<name>A0A1S8TUK5_9CLOT</name>
<dbReference type="Pfam" id="PF00005">
    <property type="entry name" value="ABC_tran"/>
    <property type="match status" value="1"/>
</dbReference>